<evidence type="ECO:0000256" key="7">
    <source>
        <dbReference type="PIRSR" id="PIRSR604419-1"/>
    </source>
</evidence>
<dbReference type="Proteomes" id="UP000823821">
    <property type="component" value="Unassembled WGS sequence"/>
</dbReference>
<evidence type="ECO:0000313" key="9">
    <source>
        <dbReference type="Proteomes" id="UP000823821"/>
    </source>
</evidence>
<evidence type="ECO:0000256" key="6">
    <source>
        <dbReference type="ARBA" id="ARBA00022801"/>
    </source>
</evidence>
<reference evidence="8" key="2">
    <citation type="submission" date="2021-04" db="EMBL/GenBank/DDBJ databases">
        <authorList>
            <person name="Gilroy R."/>
        </authorList>
    </citation>
    <scope>NUCLEOTIDE SEQUENCE</scope>
    <source>
        <strain evidence="8">5032</strain>
    </source>
</reference>
<evidence type="ECO:0000256" key="1">
    <source>
        <dbReference type="ARBA" id="ARBA00006814"/>
    </source>
</evidence>
<dbReference type="InterPro" id="IPR023430">
    <property type="entry name" value="Pept_HybD-like_dom_sf"/>
</dbReference>
<dbReference type="PANTHER" id="PTHR30302:SF1">
    <property type="entry name" value="HYDROGENASE 2 MATURATION PROTEASE"/>
    <property type="match status" value="1"/>
</dbReference>
<feature type="binding site" evidence="7">
    <location>
        <position position="71"/>
    </location>
    <ligand>
        <name>Ni(2+)</name>
        <dbReference type="ChEBI" id="CHEBI:49786"/>
    </ligand>
</feature>
<dbReference type="EMBL" id="DWZD01000047">
    <property type="protein sequence ID" value="HJA79611.1"/>
    <property type="molecule type" value="Genomic_DNA"/>
</dbReference>
<keyword evidence="6" id="KW-0378">Hydrolase</keyword>
<dbReference type="Gene3D" id="3.40.50.1450">
    <property type="entry name" value="HybD-like"/>
    <property type="match status" value="1"/>
</dbReference>
<proteinExistence type="inferred from homology"/>
<gene>
    <name evidence="8" type="ORF">H9784_08635</name>
</gene>
<protein>
    <submittedName>
        <fullName evidence="8">HyaD/HybD family hydrogenase maturation endopeptidase</fullName>
    </submittedName>
</protein>
<dbReference type="Pfam" id="PF01750">
    <property type="entry name" value="HycI"/>
    <property type="match status" value="1"/>
</dbReference>
<evidence type="ECO:0000256" key="3">
    <source>
        <dbReference type="ARBA" id="ARBA00022670"/>
    </source>
</evidence>
<reference evidence="8" key="1">
    <citation type="journal article" date="2021" name="PeerJ">
        <title>Extensive microbial diversity within the chicken gut microbiome revealed by metagenomics and culture.</title>
        <authorList>
            <person name="Gilroy R."/>
            <person name="Ravi A."/>
            <person name="Getino M."/>
            <person name="Pursley I."/>
            <person name="Horton D.L."/>
            <person name="Alikhan N.F."/>
            <person name="Baker D."/>
            <person name="Gharbi K."/>
            <person name="Hall N."/>
            <person name="Watson M."/>
            <person name="Adriaenssens E.M."/>
            <person name="Foster-Nyarko E."/>
            <person name="Jarju S."/>
            <person name="Secka A."/>
            <person name="Antonio M."/>
            <person name="Oren A."/>
            <person name="Chaudhuri R.R."/>
            <person name="La Ragione R."/>
            <person name="Hildebrand F."/>
            <person name="Pallen M.J."/>
        </authorList>
    </citation>
    <scope>NUCLEOTIDE SEQUENCE</scope>
    <source>
        <strain evidence="8">5032</strain>
    </source>
</reference>
<evidence type="ECO:0000256" key="5">
    <source>
        <dbReference type="ARBA" id="ARBA00022750"/>
    </source>
</evidence>
<keyword evidence="2 7" id="KW-0533">Nickel</keyword>
<dbReference type="NCBIfam" id="TIGR00072">
    <property type="entry name" value="hydrog_prot"/>
    <property type="match status" value="1"/>
</dbReference>
<feature type="binding site" evidence="7">
    <location>
        <position position="101"/>
    </location>
    <ligand>
        <name>Ni(2+)</name>
        <dbReference type="ChEBI" id="CHEBI:49786"/>
    </ligand>
</feature>
<dbReference type="PANTHER" id="PTHR30302">
    <property type="entry name" value="HYDROGENASE 1 MATURATION PROTEASE"/>
    <property type="match status" value="1"/>
</dbReference>
<feature type="binding site" evidence="7">
    <location>
        <position position="25"/>
    </location>
    <ligand>
        <name>Ni(2+)</name>
        <dbReference type="ChEBI" id="CHEBI:49786"/>
    </ligand>
</feature>
<sequence>MTQTPASSLPRILIMGVGNVLLCDEGFGVRAVEYLEAHYRWPDNVSFLAGETGGIMLMPEIQACDLLVVLDVVLGGEAPGTVYLLENDDLRKSLSFRDSMHQTDLLDTLATCELAGHRPQAIAFGLQPFDYHSMIMRLSPQAEAMLPEFCRKVVDELARRGIIATQQKA</sequence>
<evidence type="ECO:0000256" key="4">
    <source>
        <dbReference type="ARBA" id="ARBA00022723"/>
    </source>
</evidence>
<accession>A0A9D2HMC7</accession>
<dbReference type="GO" id="GO:0004190">
    <property type="term" value="F:aspartic-type endopeptidase activity"/>
    <property type="evidence" value="ECO:0007669"/>
    <property type="project" value="UniProtKB-KW"/>
</dbReference>
<dbReference type="InterPro" id="IPR004419">
    <property type="entry name" value="Pept_A31_hyd_express"/>
</dbReference>
<dbReference type="NCBIfam" id="TIGR00140">
    <property type="entry name" value="hupD"/>
    <property type="match status" value="1"/>
</dbReference>
<dbReference type="AlphaFoldDB" id="A0A9D2HMC7"/>
<dbReference type="PRINTS" id="PR00446">
    <property type="entry name" value="HYDRGNUPTAKE"/>
</dbReference>
<organism evidence="8 9">
    <name type="scientific">Candidatus Desulfovibrio intestinavium</name>
    <dbReference type="NCBI Taxonomy" id="2838534"/>
    <lineage>
        <taxon>Bacteria</taxon>
        <taxon>Pseudomonadati</taxon>
        <taxon>Thermodesulfobacteriota</taxon>
        <taxon>Desulfovibrionia</taxon>
        <taxon>Desulfovibrionales</taxon>
        <taxon>Desulfovibrionaceae</taxon>
        <taxon>Desulfovibrio</taxon>
    </lineage>
</organism>
<comment type="similarity">
    <text evidence="1">Belongs to the peptidase A31 family.</text>
</comment>
<dbReference type="CDD" id="cd06062">
    <property type="entry name" value="H2MP_MemB-H2up"/>
    <property type="match status" value="1"/>
</dbReference>
<keyword evidence="4 7" id="KW-0479">Metal-binding</keyword>
<name>A0A9D2HMC7_9BACT</name>
<dbReference type="SUPFAM" id="SSF53163">
    <property type="entry name" value="HybD-like"/>
    <property type="match status" value="1"/>
</dbReference>
<dbReference type="GO" id="GO:0008047">
    <property type="term" value="F:enzyme activator activity"/>
    <property type="evidence" value="ECO:0007669"/>
    <property type="project" value="InterPro"/>
</dbReference>
<keyword evidence="5" id="KW-0064">Aspartyl protease</keyword>
<dbReference type="GO" id="GO:0046872">
    <property type="term" value="F:metal ion binding"/>
    <property type="evidence" value="ECO:0007669"/>
    <property type="project" value="UniProtKB-KW"/>
</dbReference>
<dbReference type="InterPro" id="IPR000671">
    <property type="entry name" value="Peptidase_A31"/>
</dbReference>
<keyword evidence="3" id="KW-0645">Protease</keyword>
<comment type="caution">
    <text evidence="8">The sequence shown here is derived from an EMBL/GenBank/DDBJ whole genome shotgun (WGS) entry which is preliminary data.</text>
</comment>
<evidence type="ECO:0000256" key="2">
    <source>
        <dbReference type="ARBA" id="ARBA00022596"/>
    </source>
</evidence>
<dbReference type="GO" id="GO:0016485">
    <property type="term" value="P:protein processing"/>
    <property type="evidence" value="ECO:0007669"/>
    <property type="project" value="InterPro"/>
</dbReference>
<evidence type="ECO:0000313" key="8">
    <source>
        <dbReference type="EMBL" id="HJA79611.1"/>
    </source>
</evidence>